<dbReference type="RefSeq" id="WP_013015670.1">
    <property type="nucleotide sequence ID" value="NC_013947.1"/>
</dbReference>
<dbReference type="EMBL" id="CP001778">
    <property type="protein sequence ID" value="ADD40099.1"/>
    <property type="molecule type" value="Genomic_DNA"/>
</dbReference>
<evidence type="ECO:0000313" key="3">
    <source>
        <dbReference type="EMBL" id="ADD40099.1"/>
    </source>
</evidence>
<keyword evidence="2" id="KW-0812">Transmembrane</keyword>
<evidence type="ECO:0000256" key="1">
    <source>
        <dbReference type="SAM" id="MobiDB-lite"/>
    </source>
</evidence>
<dbReference type="eggNOG" id="ENOG5034415">
    <property type="taxonomic scope" value="Bacteria"/>
</dbReference>
<accession>D3Q4D9</accession>
<evidence type="ECO:0000313" key="4">
    <source>
        <dbReference type="Proteomes" id="UP000000844"/>
    </source>
</evidence>
<feature type="region of interest" description="Disordered" evidence="1">
    <location>
        <begin position="50"/>
        <end position="103"/>
    </location>
</feature>
<dbReference type="OrthoDB" id="3400991at2"/>
<proteinExistence type="predicted"/>
<feature type="compositionally biased region" description="Low complexity" evidence="1">
    <location>
        <begin position="51"/>
        <end position="83"/>
    </location>
</feature>
<protein>
    <submittedName>
        <fullName evidence="3">Uncharacterized protein</fullName>
    </submittedName>
</protein>
<dbReference type="Proteomes" id="UP000000844">
    <property type="component" value="Chromosome"/>
</dbReference>
<keyword evidence="2" id="KW-1133">Transmembrane helix</keyword>
<feature type="transmembrane region" description="Helical" evidence="2">
    <location>
        <begin position="14"/>
        <end position="39"/>
    </location>
</feature>
<keyword evidence="2" id="KW-0472">Membrane</keyword>
<name>D3Q4D9_STANL</name>
<sequence>MKKWYNSLSPGEQFGAVVGGTVGALIFLFAMCGFVGVLADSDGTNVSHVGASTSASASESPTASSPSASSKSPSPEPSTSSEKPSPKPSKSESPSPPPKPDLCGAPQNPYGYNYCGTGGVVHDPPGDICFYFECIDYFDEGKGYMVACDDGMVSMSGGRSGACSYHGGVGRTVYGG</sequence>
<dbReference type="HOGENOM" id="CLU_1524227_0_0_11"/>
<gene>
    <name evidence="3" type="ordered locus">Snas_0382</name>
</gene>
<reference evidence="3 4" key="1">
    <citation type="journal article" date="2009" name="Stand. Genomic Sci.">
        <title>Complete genome sequence of Stackebrandtia nassauensis type strain (LLR-40K-21).</title>
        <authorList>
            <person name="Munk C."/>
            <person name="Lapidus A."/>
            <person name="Copeland A."/>
            <person name="Jando M."/>
            <person name="Mayilraj S."/>
            <person name="Glavina Del Rio T."/>
            <person name="Nolan M."/>
            <person name="Chen F."/>
            <person name="Lucas S."/>
            <person name="Tice H."/>
            <person name="Cheng J.F."/>
            <person name="Han C."/>
            <person name="Detter J.C."/>
            <person name="Bruce D."/>
            <person name="Goodwin L."/>
            <person name="Chain P."/>
            <person name="Pitluck S."/>
            <person name="Goker M."/>
            <person name="Ovchinikova G."/>
            <person name="Pati A."/>
            <person name="Ivanova N."/>
            <person name="Mavromatis K."/>
            <person name="Chen A."/>
            <person name="Palaniappan K."/>
            <person name="Land M."/>
            <person name="Hauser L."/>
            <person name="Chang Y.J."/>
            <person name="Jeffries C.D."/>
            <person name="Bristow J."/>
            <person name="Eisen J.A."/>
            <person name="Markowitz V."/>
            <person name="Hugenholtz P."/>
            <person name="Kyrpides N.C."/>
            <person name="Klenk H.P."/>
        </authorList>
    </citation>
    <scope>NUCLEOTIDE SEQUENCE [LARGE SCALE GENOMIC DNA]</scope>
    <source>
        <strain evidence="4">DSM 44728 / CIP 108903 / NRRL B-16338 / NBRC 102104 / LLR-40K-21</strain>
    </source>
</reference>
<evidence type="ECO:0000256" key="2">
    <source>
        <dbReference type="SAM" id="Phobius"/>
    </source>
</evidence>
<keyword evidence="4" id="KW-1185">Reference proteome</keyword>
<dbReference type="AlphaFoldDB" id="D3Q4D9"/>
<organism evidence="3 4">
    <name type="scientific">Stackebrandtia nassauensis (strain DSM 44728 / CIP 108903 / NRRL B-16338 / NBRC 102104 / LLR-40K-21)</name>
    <dbReference type="NCBI Taxonomy" id="446470"/>
    <lineage>
        <taxon>Bacteria</taxon>
        <taxon>Bacillati</taxon>
        <taxon>Actinomycetota</taxon>
        <taxon>Actinomycetes</taxon>
        <taxon>Glycomycetales</taxon>
        <taxon>Glycomycetaceae</taxon>
        <taxon>Stackebrandtia</taxon>
    </lineage>
</organism>
<dbReference type="KEGG" id="sna:Snas_0382"/>